<dbReference type="Gene3D" id="3.80.10.10">
    <property type="entry name" value="Ribonuclease Inhibitor"/>
    <property type="match status" value="1"/>
</dbReference>
<comment type="caution">
    <text evidence="1">The sequence shown here is derived from an EMBL/GenBank/DDBJ whole genome shotgun (WGS) entry which is preliminary data.</text>
</comment>
<dbReference type="SUPFAM" id="SSF52047">
    <property type="entry name" value="RNI-like"/>
    <property type="match status" value="1"/>
</dbReference>
<sequence>MEDNRSRAFLNPFLNHLIINKIVSYTNRLQDLKNLRLVSTEWNNLILPKLLKNSIVTFKSWKDIGHYEKDFGLTVAHKNFHWKSTGIDVNDALMTCILHAAEELHFSKGLITQDDLLIILKSGVCLKTLSFNEVFVEKEEDIPDNEDEVKQKDTKDTRADFIAQNLTRLEVTSCDQDDNYPWSLVLPTLPNLNTLHAQLQSPSQVTAVLDSLLANQIKLGEFSCFLVDMNNEHLQLLSCLEMPLKVLDISLASTVATSCVEDFLSSKSCQMLENLKIFKEADCGHKNYFSLPKISSIKSLEILGDPVANIFQTINLSCPNLESLNLSEVSCKDVMSQKIQHLTLKSLCIEECFFPTNVLSKLAENFPNLTKLCLFLNDDNIGTVFQKFEHLEELTILGTEISDDGLTGGKEHGGGNDRPYIGDCKRLRVLNLYPQPLHGITDASIQHGLLFVPELTSLSAPETAITDKGLRTLLRVKANMVKLSAKVFIDVASNEHFLRSSKYQLL</sequence>
<dbReference type="Proteomes" id="UP001642540">
    <property type="component" value="Unassembled WGS sequence"/>
</dbReference>
<organism evidence="1 2">
    <name type="scientific">Orchesella dallaii</name>
    <dbReference type="NCBI Taxonomy" id="48710"/>
    <lineage>
        <taxon>Eukaryota</taxon>
        <taxon>Metazoa</taxon>
        <taxon>Ecdysozoa</taxon>
        <taxon>Arthropoda</taxon>
        <taxon>Hexapoda</taxon>
        <taxon>Collembola</taxon>
        <taxon>Entomobryomorpha</taxon>
        <taxon>Entomobryoidea</taxon>
        <taxon>Orchesellidae</taxon>
        <taxon>Orchesellinae</taxon>
        <taxon>Orchesella</taxon>
    </lineage>
</organism>
<accession>A0ABP1S4A9</accession>
<proteinExistence type="predicted"/>
<evidence type="ECO:0000313" key="2">
    <source>
        <dbReference type="Proteomes" id="UP001642540"/>
    </source>
</evidence>
<reference evidence="1 2" key="1">
    <citation type="submission" date="2024-08" db="EMBL/GenBank/DDBJ databases">
        <authorList>
            <person name="Cucini C."/>
            <person name="Frati F."/>
        </authorList>
    </citation>
    <scope>NUCLEOTIDE SEQUENCE [LARGE SCALE GENOMIC DNA]</scope>
</reference>
<dbReference type="EMBL" id="CAXLJM020000151">
    <property type="protein sequence ID" value="CAL8143126.1"/>
    <property type="molecule type" value="Genomic_DNA"/>
</dbReference>
<keyword evidence="2" id="KW-1185">Reference proteome</keyword>
<gene>
    <name evidence="1" type="ORF">ODALV1_LOCUS29276</name>
</gene>
<dbReference type="InterPro" id="IPR032675">
    <property type="entry name" value="LRR_dom_sf"/>
</dbReference>
<protein>
    <recommendedName>
        <fullName evidence="3">F-box domain-containing protein</fullName>
    </recommendedName>
</protein>
<dbReference type="PANTHER" id="PTHR13318">
    <property type="entry name" value="PARTNER OF PAIRED, ISOFORM B-RELATED"/>
    <property type="match status" value="1"/>
</dbReference>
<evidence type="ECO:0008006" key="3">
    <source>
        <dbReference type="Google" id="ProtNLM"/>
    </source>
</evidence>
<evidence type="ECO:0000313" key="1">
    <source>
        <dbReference type="EMBL" id="CAL8143126.1"/>
    </source>
</evidence>
<name>A0ABP1S4A9_9HEXA</name>